<evidence type="ECO:0000313" key="1">
    <source>
        <dbReference type="EMBL" id="HIR46188.1"/>
    </source>
</evidence>
<gene>
    <name evidence="1" type="ORF">IAB89_00815</name>
</gene>
<reference evidence="1" key="1">
    <citation type="submission" date="2020-10" db="EMBL/GenBank/DDBJ databases">
        <authorList>
            <person name="Gilroy R."/>
        </authorList>
    </citation>
    <scope>NUCLEOTIDE SEQUENCE</scope>
    <source>
        <strain evidence="1">ChiSxjej1B13-7958</strain>
    </source>
</reference>
<organism evidence="1 2">
    <name type="scientific">Candidatus Caccousia avicola</name>
    <dbReference type="NCBI Taxonomy" id="2840721"/>
    <lineage>
        <taxon>Bacteria</taxon>
        <taxon>Bacillati</taxon>
        <taxon>Bacillota</taxon>
        <taxon>Clostridia</taxon>
        <taxon>Eubacteriales</taxon>
        <taxon>Oscillospiraceae</taxon>
        <taxon>Oscillospiraceae incertae sedis</taxon>
        <taxon>Candidatus Caccousia</taxon>
    </lineage>
</organism>
<reference evidence="1" key="2">
    <citation type="journal article" date="2021" name="PeerJ">
        <title>Extensive microbial diversity within the chicken gut microbiome revealed by metagenomics and culture.</title>
        <authorList>
            <person name="Gilroy R."/>
            <person name="Ravi A."/>
            <person name="Getino M."/>
            <person name="Pursley I."/>
            <person name="Horton D.L."/>
            <person name="Alikhan N.F."/>
            <person name="Baker D."/>
            <person name="Gharbi K."/>
            <person name="Hall N."/>
            <person name="Watson M."/>
            <person name="Adriaenssens E.M."/>
            <person name="Foster-Nyarko E."/>
            <person name="Jarju S."/>
            <person name="Secka A."/>
            <person name="Antonio M."/>
            <person name="Oren A."/>
            <person name="Chaudhuri R.R."/>
            <person name="La Ragione R."/>
            <person name="Hildebrand F."/>
            <person name="Pallen M.J."/>
        </authorList>
    </citation>
    <scope>NUCLEOTIDE SEQUENCE</scope>
    <source>
        <strain evidence="1">ChiSxjej1B13-7958</strain>
    </source>
</reference>
<dbReference type="AlphaFoldDB" id="A0A9D1AL36"/>
<name>A0A9D1AL36_9FIRM</name>
<evidence type="ECO:0000313" key="2">
    <source>
        <dbReference type="Proteomes" id="UP000824242"/>
    </source>
</evidence>
<proteinExistence type="predicted"/>
<accession>A0A9D1AL36</accession>
<dbReference type="Proteomes" id="UP000824242">
    <property type="component" value="Unassembled WGS sequence"/>
</dbReference>
<protein>
    <submittedName>
        <fullName evidence="1">Uncharacterized protein</fullName>
    </submittedName>
</protein>
<dbReference type="EMBL" id="DVGZ01000010">
    <property type="protein sequence ID" value="HIR46188.1"/>
    <property type="molecule type" value="Genomic_DNA"/>
</dbReference>
<sequence length="47" mass="5468">MEYFHDAVNGRIESVRSPRSCVIEADEIGEILHDADVMEYKCEIKIR</sequence>
<comment type="caution">
    <text evidence="1">The sequence shown here is derived from an EMBL/GenBank/DDBJ whole genome shotgun (WGS) entry which is preliminary data.</text>
</comment>